<gene>
    <name evidence="7" type="ORF">QID03_10035</name>
</gene>
<evidence type="ECO:0000256" key="2">
    <source>
        <dbReference type="ARBA" id="ARBA00022692"/>
    </source>
</evidence>
<protein>
    <recommendedName>
        <fullName evidence="6">ABC-2 type transporter transmembrane domain-containing protein</fullName>
    </recommendedName>
</protein>
<evidence type="ECO:0000313" key="8">
    <source>
        <dbReference type="Proteomes" id="UP001529245"/>
    </source>
</evidence>
<keyword evidence="2 5" id="KW-0812">Transmembrane</keyword>
<dbReference type="EMBL" id="JASGCB010000016">
    <property type="protein sequence ID" value="MDI9260526.1"/>
    <property type="molecule type" value="Genomic_DNA"/>
</dbReference>
<feature type="domain" description="ABC-2 type transporter transmembrane" evidence="6">
    <location>
        <begin position="5"/>
        <end position="377"/>
    </location>
</feature>
<dbReference type="PANTHER" id="PTHR43077:SF10">
    <property type="entry name" value="TRANSPORT PERMEASE PROTEIN"/>
    <property type="match status" value="1"/>
</dbReference>
<comment type="subcellular location">
    <subcellularLocation>
        <location evidence="1">Membrane</location>
        <topology evidence="1">Multi-pass membrane protein</topology>
    </subcellularLocation>
</comment>
<feature type="transmembrane region" description="Helical" evidence="5">
    <location>
        <begin position="282"/>
        <end position="302"/>
    </location>
</feature>
<evidence type="ECO:0000259" key="6">
    <source>
        <dbReference type="Pfam" id="PF12698"/>
    </source>
</evidence>
<keyword evidence="4 5" id="KW-0472">Membrane</keyword>
<dbReference type="PANTHER" id="PTHR43077">
    <property type="entry name" value="TRANSPORT PERMEASE YVFS-RELATED"/>
    <property type="match status" value="1"/>
</dbReference>
<organism evidence="7 8">
    <name type="scientific">Alicyclobacillus sendaiensis PA2</name>
    <dbReference type="NCBI Taxonomy" id="3029425"/>
    <lineage>
        <taxon>Bacteria</taxon>
        <taxon>Bacillati</taxon>
        <taxon>Bacillota</taxon>
        <taxon>Bacilli</taxon>
        <taxon>Bacillales</taxon>
        <taxon>Alicyclobacillaceae</taxon>
        <taxon>Alicyclobacillus</taxon>
    </lineage>
</organism>
<proteinExistence type="predicted"/>
<dbReference type="Proteomes" id="UP001529245">
    <property type="component" value="Unassembled WGS sequence"/>
</dbReference>
<evidence type="ECO:0000256" key="5">
    <source>
        <dbReference type="SAM" id="Phobius"/>
    </source>
</evidence>
<reference evidence="7 8" key="1">
    <citation type="submission" date="2023-04" db="EMBL/GenBank/DDBJ databases">
        <title>A. sendaiensis sub sp. chiapanensis a novel subspecie with specific adaptation in bacterial cell wall isolated from an active volcano.</title>
        <authorList>
            <person name="Alvarez Gutierrez P.E."/>
            <person name="Ortiz Cortes L.Y."/>
        </authorList>
    </citation>
    <scope>NUCLEOTIDE SEQUENCE [LARGE SCALE GENOMIC DNA]</scope>
    <source>
        <strain evidence="7 8">PA2</strain>
    </source>
</reference>
<sequence length="396" mass="43157">MSSWRWLVAGFFAPIVVICIFMFTFVPAVRSAGERLSELKVAVVNEAGSQGVALQKQLAKHLPFTAITGLDERAARQKLLTGNVEMVIRIPSDFYEKLASGNAHLDFELTDALSPNVKSMMQLTEARVTQATNAAVLEVAKWKLDNALMKQEDVATASTSQSKEVAASAAQREVFLVKLMQQIQRFPTQPVRANEVVVASAPAVAEFLPFLTVVTFFIGSIFASLAAWFALKPFDGSARRRYMAWFETLGYILIVSFAAAATVVGVAQMYGVYPVVHAFRAVCSLAISFGAGCGLVGGLIYLLKLPGIGLYALLFPFQMLSSGIALPFDMLPQGYQSVVRVLPALHVTRVVNWLYVGVGDVSADLKWLGLTVVLAALVMGLRLVFVRRRQVKEDSI</sequence>
<comment type="caution">
    <text evidence="7">The sequence shown here is derived from an EMBL/GenBank/DDBJ whole genome shotgun (WGS) entry which is preliminary data.</text>
</comment>
<dbReference type="Gene3D" id="3.40.1710.10">
    <property type="entry name" value="abc type-2 transporter like domain"/>
    <property type="match status" value="1"/>
</dbReference>
<dbReference type="Pfam" id="PF12698">
    <property type="entry name" value="ABC2_membrane_3"/>
    <property type="match status" value="1"/>
</dbReference>
<feature type="transmembrane region" description="Helical" evidence="5">
    <location>
        <begin position="367"/>
        <end position="385"/>
    </location>
</feature>
<feature type="transmembrane region" description="Helical" evidence="5">
    <location>
        <begin position="207"/>
        <end position="231"/>
    </location>
</feature>
<evidence type="ECO:0000256" key="3">
    <source>
        <dbReference type="ARBA" id="ARBA00022989"/>
    </source>
</evidence>
<feature type="transmembrane region" description="Helical" evidence="5">
    <location>
        <begin position="6"/>
        <end position="29"/>
    </location>
</feature>
<dbReference type="RefSeq" id="WP_008337818.1">
    <property type="nucleotide sequence ID" value="NZ_JASGCB010000016.1"/>
</dbReference>
<dbReference type="InterPro" id="IPR013525">
    <property type="entry name" value="ABC2_TM"/>
</dbReference>
<feature type="transmembrane region" description="Helical" evidence="5">
    <location>
        <begin position="251"/>
        <end position="270"/>
    </location>
</feature>
<keyword evidence="8" id="KW-1185">Reference proteome</keyword>
<keyword evidence="3 5" id="KW-1133">Transmembrane helix</keyword>
<dbReference type="InterPro" id="IPR051328">
    <property type="entry name" value="T7SS_ABC-Transporter"/>
</dbReference>
<accession>A0ABT6XZL7</accession>
<evidence type="ECO:0000313" key="7">
    <source>
        <dbReference type="EMBL" id="MDI9260526.1"/>
    </source>
</evidence>
<feature type="transmembrane region" description="Helical" evidence="5">
    <location>
        <begin position="308"/>
        <end position="326"/>
    </location>
</feature>
<evidence type="ECO:0000256" key="1">
    <source>
        <dbReference type="ARBA" id="ARBA00004141"/>
    </source>
</evidence>
<evidence type="ECO:0000256" key="4">
    <source>
        <dbReference type="ARBA" id="ARBA00023136"/>
    </source>
</evidence>
<name>A0ABT6XZL7_ALISE</name>